<protein>
    <recommendedName>
        <fullName evidence="2">DNA2/NAM7 helicase helicase domain-containing protein</fullName>
    </recommendedName>
</protein>
<feature type="domain" description="DNA2/NAM7 helicase helicase" evidence="2">
    <location>
        <begin position="699"/>
        <end position="821"/>
    </location>
</feature>
<dbReference type="InterPro" id="IPR041677">
    <property type="entry name" value="DNA2/NAM7_AAA_11"/>
</dbReference>
<evidence type="ECO:0000259" key="2">
    <source>
        <dbReference type="Pfam" id="PF13086"/>
    </source>
</evidence>
<evidence type="ECO:0000256" key="1">
    <source>
        <dbReference type="SAM" id="MobiDB-lite"/>
    </source>
</evidence>
<reference evidence="3" key="1">
    <citation type="submission" date="2019-11" db="EMBL/GenBank/DDBJ databases">
        <title>Bipolaris sorokiniana Genome sequencing.</title>
        <authorList>
            <person name="Wang H."/>
        </authorList>
    </citation>
    <scope>NUCLEOTIDE SEQUENCE</scope>
</reference>
<dbReference type="Proteomes" id="UP000624244">
    <property type="component" value="Unassembled WGS sequence"/>
</dbReference>
<dbReference type="GO" id="GO:0031380">
    <property type="term" value="C:nuclear RNA-directed RNA polymerase complex"/>
    <property type="evidence" value="ECO:0007669"/>
    <property type="project" value="TreeGrafter"/>
</dbReference>
<dbReference type="InterPro" id="IPR027417">
    <property type="entry name" value="P-loop_NTPase"/>
</dbReference>
<gene>
    <name evidence="3" type="ORF">GGP41_004212</name>
</gene>
<proteinExistence type="predicted"/>
<accession>A0A8H5ZLR8</accession>
<name>A0A8H5ZLR8_COCSA</name>
<organism evidence="3 4">
    <name type="scientific">Cochliobolus sativus</name>
    <name type="common">Common root rot and spot blotch fungus</name>
    <name type="synonym">Bipolaris sorokiniana</name>
    <dbReference type="NCBI Taxonomy" id="45130"/>
    <lineage>
        <taxon>Eukaryota</taxon>
        <taxon>Fungi</taxon>
        <taxon>Dikarya</taxon>
        <taxon>Ascomycota</taxon>
        <taxon>Pezizomycotina</taxon>
        <taxon>Dothideomycetes</taxon>
        <taxon>Pleosporomycetidae</taxon>
        <taxon>Pleosporales</taxon>
        <taxon>Pleosporineae</taxon>
        <taxon>Pleosporaceae</taxon>
        <taxon>Bipolaris</taxon>
    </lineage>
</organism>
<dbReference type="AlphaFoldDB" id="A0A8H5ZLR8"/>
<sequence length="854" mass="96376">MARLMSERWCCSPATLSLSFLPDLETALHSHLSTRIEKFFFRLAFAQTRVNPLILKNPPPPVSKHSFPTSKHFLLLTLYNPPWRQPKSYPPSHTLALRRLELFSISDRGKPSGRGRGTRGRDRGCGRGHGRGGNTSEKHVRETSPTRIKETEEQRQARNSYNSWKRLFARLVDNSSIRRQLWEGAFSILEAGDRDWRQRLPQDLNEDDGIGHRHILALLSANISGTDNETFISNARNFLLTITHPSILCCLAVDTHVELIYNLFGGVGGKRAVSFLRRLIGAILAASATGATRNSTEDAKATLLAMAVALFELLRREYRVHFNDEIPSLVESIQTATEVSKDDVSSDSLARIFNKLNDTRALLARSQGLLADMNMDESNAADEYNNASSYPRDLIVPSGRFDNDKKDIADIVLFPTRDEIMSDAEEFLPYTNPDQPHFPDDPVQRHIDTFFRLLCHNIFGELKGALVGVMHTITQEPTALCNAKLSLGDMQARKGLQAQVEFVQPGAVRRKSSAKKERWWEEPRRFNEGTLLSFIWIDNSVTQHVFLTVSGKTTDPAKEYSLSHGKEMAYITASLATQDRTTVRSLMQAHTGAVRGLLLEFPNVIPATFSPILENLKEMHRLNRLLFQQWIVPRRHEGQPGKRVMYQIPPPLYTRTPGFKFSLSPLLKDENKGNQLLMDSRSSCDGEVLLKKLGTATYLDRGQCQALIAALTREYAFTQGPPGTGKSYLGLQIMKVLLGLSKKANLGPIIIVCYTNHALDQFLEHLLNIGVTKLIRVGAMSKSEKLEGHNLRSVSDLGIKTKSEKYMAAVNYNRLEKTQREAVSIFTSLNNMRRHPEWENLKNHIFEEYLNIHS</sequence>
<dbReference type="EMBL" id="WNKQ01000005">
    <property type="protein sequence ID" value="KAF5851410.1"/>
    <property type="molecule type" value="Genomic_DNA"/>
</dbReference>
<dbReference type="Gene3D" id="3.40.50.300">
    <property type="entry name" value="P-loop containing nucleotide triphosphate hydrolases"/>
    <property type="match status" value="1"/>
</dbReference>
<evidence type="ECO:0000313" key="4">
    <source>
        <dbReference type="Proteomes" id="UP000624244"/>
    </source>
</evidence>
<dbReference type="SUPFAM" id="SSF52540">
    <property type="entry name" value="P-loop containing nucleoside triphosphate hydrolases"/>
    <property type="match status" value="1"/>
</dbReference>
<dbReference type="InterPro" id="IPR045055">
    <property type="entry name" value="DNA2/NAM7-like"/>
</dbReference>
<dbReference type="PANTHER" id="PTHR10887">
    <property type="entry name" value="DNA2/NAM7 HELICASE FAMILY"/>
    <property type="match status" value="1"/>
</dbReference>
<dbReference type="PANTHER" id="PTHR10887:SF445">
    <property type="entry name" value="NFX1-TYPE ZINC FINGER-CONTAINING PROTEIN 1"/>
    <property type="match status" value="1"/>
</dbReference>
<dbReference type="GO" id="GO:0004386">
    <property type="term" value="F:helicase activity"/>
    <property type="evidence" value="ECO:0007669"/>
    <property type="project" value="InterPro"/>
</dbReference>
<evidence type="ECO:0000313" key="3">
    <source>
        <dbReference type="EMBL" id="KAF5851410.1"/>
    </source>
</evidence>
<dbReference type="Pfam" id="PF13086">
    <property type="entry name" value="AAA_11"/>
    <property type="match status" value="1"/>
</dbReference>
<feature type="region of interest" description="Disordered" evidence="1">
    <location>
        <begin position="106"/>
        <end position="156"/>
    </location>
</feature>
<feature type="compositionally biased region" description="Basic and acidic residues" evidence="1">
    <location>
        <begin position="136"/>
        <end position="156"/>
    </location>
</feature>
<comment type="caution">
    <text evidence="3">The sequence shown here is derived from an EMBL/GenBank/DDBJ whole genome shotgun (WGS) entry which is preliminary data.</text>
</comment>
<dbReference type="GO" id="GO:0031048">
    <property type="term" value="P:regulatory ncRNA-mediated heterochromatin formation"/>
    <property type="evidence" value="ECO:0007669"/>
    <property type="project" value="TreeGrafter"/>
</dbReference>